<dbReference type="AlphaFoldDB" id="A0A4R0XFK1"/>
<comment type="caution">
    <text evidence="1">The sequence shown here is derived from an EMBL/GenBank/DDBJ whole genome shotgun (WGS) entry which is preliminary data.</text>
</comment>
<gene>
    <name evidence="1" type="ORF">BZM27_25165</name>
</gene>
<dbReference type="EMBL" id="MWML01000100">
    <property type="protein sequence ID" value="TCG06600.1"/>
    <property type="molecule type" value="Genomic_DNA"/>
</dbReference>
<organism evidence="1 2">
    <name type="scientific">Paraburkholderia steynii</name>
    <dbReference type="NCBI Taxonomy" id="1245441"/>
    <lineage>
        <taxon>Bacteria</taxon>
        <taxon>Pseudomonadati</taxon>
        <taxon>Pseudomonadota</taxon>
        <taxon>Betaproteobacteria</taxon>
        <taxon>Burkholderiales</taxon>
        <taxon>Burkholderiaceae</taxon>
        <taxon>Paraburkholderia</taxon>
    </lineage>
</organism>
<name>A0A4R0XFK1_9BURK</name>
<sequence length="70" mass="8147">MDNYQLESELQHLERVLARMAAEHRFPLSYWRTRLNVVLASRLVPSQRSRANKLDELLRALETRAPAVGC</sequence>
<evidence type="ECO:0000313" key="1">
    <source>
        <dbReference type="EMBL" id="TCG06600.1"/>
    </source>
</evidence>
<accession>A0A4R0XFK1</accession>
<proteinExistence type="predicted"/>
<reference evidence="1 2" key="1">
    <citation type="submission" date="2017-02" db="EMBL/GenBank/DDBJ databases">
        <title>Paraburkholderia sophoroidis sp. nov. and Paraburkholderia steynii sp. nov. rhizobial symbionts of the fynbos legume Hypocalyptus sophoroides.</title>
        <authorList>
            <person name="Steenkamp E.T."/>
            <person name="Beukes C.W."/>
            <person name="Van Zyl E."/>
            <person name="Avontuur J."/>
            <person name="Chan W.Y."/>
            <person name="Hassen A."/>
            <person name="Palmer M."/>
            <person name="Mthombeni L."/>
            <person name="Phalane F."/>
            <person name="Sereme K."/>
            <person name="Venter S.N."/>
        </authorList>
    </citation>
    <scope>NUCLEOTIDE SEQUENCE [LARGE SCALE GENOMIC DNA]</scope>
    <source>
        <strain evidence="1 2">HC1.1ba</strain>
    </source>
</reference>
<dbReference type="Proteomes" id="UP000294200">
    <property type="component" value="Unassembled WGS sequence"/>
</dbReference>
<protein>
    <submittedName>
        <fullName evidence="1">Uncharacterized protein</fullName>
    </submittedName>
</protein>
<keyword evidence="2" id="KW-1185">Reference proteome</keyword>
<evidence type="ECO:0000313" key="2">
    <source>
        <dbReference type="Proteomes" id="UP000294200"/>
    </source>
</evidence>